<gene>
    <name evidence="3" type="ORF">PISMIDRAFT_14956</name>
</gene>
<dbReference type="GO" id="GO:0072344">
    <property type="term" value="P:rescue of stalled ribosome"/>
    <property type="evidence" value="ECO:0007669"/>
    <property type="project" value="InterPro"/>
</dbReference>
<feature type="compositionally biased region" description="Low complexity" evidence="1">
    <location>
        <begin position="193"/>
        <end position="204"/>
    </location>
</feature>
<feature type="domain" description="TRIP4/RQT4 C2HC5-type zinc finger" evidence="2">
    <location>
        <begin position="70"/>
        <end position="120"/>
    </location>
</feature>
<sequence length="269" mass="29252">MHRTPWTSSGSLTSDRIPARHFPTSTTPVKQQAKGKGQAGPPKSKTVLALENRLHNVEYASGKEKDPKGGCFCLAREHGLSTYVPLCCSCGLVLCELNLPHYACPHCGESFLGNTRRPALVAQIKKELSAQIAKEGEERERVIEDARKAEGAFPMLPGAGGTQGARRPAGKGAAAGSQSSHKVLSLNSTTKKVTVSSYTSTPVSSRPPSPTPEEPRRVPPPPREINYVKEPPDPDHPWKNIQFPDLQYIPPPKDPNAHGRRQQRREIGP</sequence>
<dbReference type="STRING" id="765257.A0A0C9YLP9"/>
<organism evidence="3 4">
    <name type="scientific">Pisolithus microcarpus 441</name>
    <dbReference type="NCBI Taxonomy" id="765257"/>
    <lineage>
        <taxon>Eukaryota</taxon>
        <taxon>Fungi</taxon>
        <taxon>Dikarya</taxon>
        <taxon>Basidiomycota</taxon>
        <taxon>Agaricomycotina</taxon>
        <taxon>Agaricomycetes</taxon>
        <taxon>Agaricomycetidae</taxon>
        <taxon>Boletales</taxon>
        <taxon>Sclerodermatineae</taxon>
        <taxon>Pisolithaceae</taxon>
        <taxon>Pisolithus</taxon>
    </lineage>
</organism>
<protein>
    <recommendedName>
        <fullName evidence="2">TRIP4/RQT4 C2HC5-type zinc finger domain-containing protein</fullName>
    </recommendedName>
</protein>
<dbReference type="GO" id="GO:0008270">
    <property type="term" value="F:zinc ion binding"/>
    <property type="evidence" value="ECO:0007669"/>
    <property type="project" value="InterPro"/>
</dbReference>
<evidence type="ECO:0000313" key="3">
    <source>
        <dbReference type="EMBL" id="KIK17611.1"/>
    </source>
</evidence>
<reference evidence="4" key="2">
    <citation type="submission" date="2015-01" db="EMBL/GenBank/DDBJ databases">
        <title>Evolutionary Origins and Diversification of the Mycorrhizal Mutualists.</title>
        <authorList>
            <consortium name="DOE Joint Genome Institute"/>
            <consortium name="Mycorrhizal Genomics Consortium"/>
            <person name="Kohler A."/>
            <person name="Kuo A."/>
            <person name="Nagy L.G."/>
            <person name="Floudas D."/>
            <person name="Copeland A."/>
            <person name="Barry K.W."/>
            <person name="Cichocki N."/>
            <person name="Veneault-Fourrey C."/>
            <person name="LaButti K."/>
            <person name="Lindquist E.A."/>
            <person name="Lipzen A."/>
            <person name="Lundell T."/>
            <person name="Morin E."/>
            <person name="Murat C."/>
            <person name="Riley R."/>
            <person name="Ohm R."/>
            <person name="Sun H."/>
            <person name="Tunlid A."/>
            <person name="Henrissat B."/>
            <person name="Grigoriev I.V."/>
            <person name="Hibbett D.S."/>
            <person name="Martin F."/>
        </authorList>
    </citation>
    <scope>NUCLEOTIDE SEQUENCE [LARGE SCALE GENOMIC DNA]</scope>
    <source>
        <strain evidence="4">441</strain>
    </source>
</reference>
<feature type="compositionally biased region" description="Pro residues" evidence="1">
    <location>
        <begin position="205"/>
        <end position="223"/>
    </location>
</feature>
<evidence type="ECO:0000259" key="2">
    <source>
        <dbReference type="Pfam" id="PF06221"/>
    </source>
</evidence>
<proteinExistence type="predicted"/>
<feature type="region of interest" description="Disordered" evidence="1">
    <location>
        <begin position="1"/>
        <end position="45"/>
    </location>
</feature>
<accession>A0A0C9YLP9</accession>
<dbReference type="OrthoDB" id="338816at2759"/>
<dbReference type="Pfam" id="PF06221">
    <property type="entry name" value="zf-C2HC5"/>
    <property type="match status" value="1"/>
</dbReference>
<feature type="compositionally biased region" description="Basic and acidic residues" evidence="1">
    <location>
        <begin position="226"/>
        <end position="238"/>
    </location>
</feature>
<dbReference type="Proteomes" id="UP000054018">
    <property type="component" value="Unassembled WGS sequence"/>
</dbReference>
<evidence type="ECO:0000313" key="4">
    <source>
        <dbReference type="Proteomes" id="UP000054018"/>
    </source>
</evidence>
<dbReference type="AlphaFoldDB" id="A0A0C9YLP9"/>
<feature type="compositionally biased region" description="Polar residues" evidence="1">
    <location>
        <begin position="1"/>
        <end position="14"/>
    </location>
</feature>
<dbReference type="GO" id="GO:0005634">
    <property type="term" value="C:nucleus"/>
    <property type="evidence" value="ECO:0007669"/>
    <property type="project" value="InterPro"/>
</dbReference>
<evidence type="ECO:0000256" key="1">
    <source>
        <dbReference type="SAM" id="MobiDB-lite"/>
    </source>
</evidence>
<dbReference type="GO" id="GO:0180022">
    <property type="term" value="C:RQC-trigger complex"/>
    <property type="evidence" value="ECO:0007669"/>
    <property type="project" value="InterPro"/>
</dbReference>
<reference evidence="3 4" key="1">
    <citation type="submission" date="2014-04" db="EMBL/GenBank/DDBJ databases">
        <authorList>
            <consortium name="DOE Joint Genome Institute"/>
            <person name="Kuo A."/>
            <person name="Kohler A."/>
            <person name="Costa M.D."/>
            <person name="Nagy L.G."/>
            <person name="Floudas D."/>
            <person name="Copeland A."/>
            <person name="Barry K.W."/>
            <person name="Cichocki N."/>
            <person name="Veneault-Fourrey C."/>
            <person name="LaButti K."/>
            <person name="Lindquist E.A."/>
            <person name="Lipzen A."/>
            <person name="Lundell T."/>
            <person name="Morin E."/>
            <person name="Murat C."/>
            <person name="Sun H."/>
            <person name="Tunlid A."/>
            <person name="Henrissat B."/>
            <person name="Grigoriev I.V."/>
            <person name="Hibbett D.S."/>
            <person name="Martin F."/>
            <person name="Nordberg H.P."/>
            <person name="Cantor M.N."/>
            <person name="Hua S.X."/>
        </authorList>
    </citation>
    <scope>NUCLEOTIDE SEQUENCE [LARGE SCALE GENOMIC DNA]</scope>
    <source>
        <strain evidence="3 4">441</strain>
    </source>
</reference>
<keyword evidence="4" id="KW-1185">Reference proteome</keyword>
<dbReference type="InterPro" id="IPR009349">
    <property type="entry name" value="TRIP4/RQT4_C2HC5_Znf"/>
</dbReference>
<dbReference type="EMBL" id="KN833823">
    <property type="protein sequence ID" value="KIK17611.1"/>
    <property type="molecule type" value="Genomic_DNA"/>
</dbReference>
<dbReference type="HOGENOM" id="CLU_059976_0_0_1"/>
<feature type="compositionally biased region" description="Polar residues" evidence="1">
    <location>
        <begin position="181"/>
        <end position="192"/>
    </location>
</feature>
<feature type="compositionally biased region" description="Low complexity" evidence="1">
    <location>
        <begin position="164"/>
        <end position="180"/>
    </location>
</feature>
<feature type="region of interest" description="Disordered" evidence="1">
    <location>
        <begin position="149"/>
        <end position="269"/>
    </location>
</feature>
<name>A0A0C9YLP9_9AGAM</name>